<evidence type="ECO:0000313" key="2">
    <source>
        <dbReference type="EMBL" id="TMQ65703.1"/>
    </source>
</evidence>
<feature type="non-terminal residue" evidence="2">
    <location>
        <position position="1"/>
    </location>
</feature>
<proteinExistence type="predicted"/>
<dbReference type="AlphaFoldDB" id="A0A538TPZ0"/>
<feature type="domain" description="PDZ" evidence="1">
    <location>
        <begin position="213"/>
        <end position="281"/>
    </location>
</feature>
<protein>
    <submittedName>
        <fullName evidence="2">PDZ domain-containing protein</fullName>
    </submittedName>
</protein>
<dbReference type="InterPro" id="IPR036034">
    <property type="entry name" value="PDZ_sf"/>
</dbReference>
<accession>A0A538TPZ0</accession>
<reference evidence="2 3" key="1">
    <citation type="journal article" date="2019" name="Nat. Microbiol.">
        <title>Mediterranean grassland soil C-N compound turnover is dependent on rainfall and depth, and is mediated by genomically divergent microorganisms.</title>
        <authorList>
            <person name="Diamond S."/>
            <person name="Andeer P.F."/>
            <person name="Li Z."/>
            <person name="Crits-Christoph A."/>
            <person name="Burstein D."/>
            <person name="Anantharaman K."/>
            <person name="Lane K.R."/>
            <person name="Thomas B.C."/>
            <person name="Pan C."/>
            <person name="Northen T.R."/>
            <person name="Banfield J.F."/>
        </authorList>
    </citation>
    <scope>NUCLEOTIDE SEQUENCE [LARGE SCALE GENOMIC DNA]</scope>
    <source>
        <strain evidence="2">WS_8</strain>
    </source>
</reference>
<gene>
    <name evidence="2" type="ORF">E6K78_07220</name>
</gene>
<comment type="caution">
    <text evidence="2">The sequence shown here is derived from an EMBL/GenBank/DDBJ whole genome shotgun (WGS) entry which is preliminary data.</text>
</comment>
<dbReference type="SMART" id="SM00228">
    <property type="entry name" value="PDZ"/>
    <property type="match status" value="1"/>
</dbReference>
<dbReference type="Pfam" id="PF17820">
    <property type="entry name" value="PDZ_6"/>
    <property type="match status" value="1"/>
</dbReference>
<dbReference type="Gene3D" id="2.40.70.10">
    <property type="entry name" value="Acid Proteases"/>
    <property type="match status" value="2"/>
</dbReference>
<dbReference type="Proteomes" id="UP000316609">
    <property type="component" value="Unassembled WGS sequence"/>
</dbReference>
<evidence type="ECO:0000259" key="1">
    <source>
        <dbReference type="PROSITE" id="PS50106"/>
    </source>
</evidence>
<evidence type="ECO:0000313" key="3">
    <source>
        <dbReference type="Proteomes" id="UP000316609"/>
    </source>
</evidence>
<dbReference type="Gene3D" id="2.30.42.10">
    <property type="match status" value="1"/>
</dbReference>
<dbReference type="SUPFAM" id="SSF50156">
    <property type="entry name" value="PDZ domain-like"/>
    <property type="match status" value="1"/>
</dbReference>
<dbReference type="InterPro" id="IPR001478">
    <property type="entry name" value="PDZ"/>
</dbReference>
<organism evidence="2 3">
    <name type="scientific">Eiseniibacteriota bacterium</name>
    <dbReference type="NCBI Taxonomy" id="2212470"/>
    <lineage>
        <taxon>Bacteria</taxon>
        <taxon>Candidatus Eiseniibacteriota</taxon>
    </lineage>
</organism>
<name>A0A538TPZ0_UNCEI</name>
<dbReference type="PROSITE" id="PS50106">
    <property type="entry name" value="PDZ"/>
    <property type="match status" value="1"/>
</dbReference>
<sequence>VDLRLSRLRLMPMTFQAYDGHQVDGLLGYDFFEHFVVAIDYSARSLSLRAPGDRDGGVKGRRLPLILLEDDSGGKVPLVIARITQSGRPPTLGKFILDTGARMALVLNTPYVASHGILEAVPRTITMIVGGGGMVRDLRLPIGRVDRLEIGIPSPLVGFAQDTTGILSATEFDGVVGGELLRRFRVVFDYSAEAVFLEPTPVLAQPFEHDMSGLFVVEDDAAGPRIRDVLEGSPASEAGLKVGDVIVSIDRTPAQGMTLDCLRRRFLNEGRVVAVTVQRGAATIQAKIRLRRLI</sequence>
<dbReference type="InterPro" id="IPR041489">
    <property type="entry name" value="PDZ_6"/>
</dbReference>
<dbReference type="InterPro" id="IPR021109">
    <property type="entry name" value="Peptidase_aspartic_dom_sf"/>
</dbReference>
<dbReference type="EMBL" id="VBOY01000067">
    <property type="protein sequence ID" value="TMQ65703.1"/>
    <property type="molecule type" value="Genomic_DNA"/>
</dbReference>